<protein>
    <recommendedName>
        <fullName evidence="3">Lipoprotein</fullName>
    </recommendedName>
</protein>
<evidence type="ECO:0000313" key="1">
    <source>
        <dbReference type="EMBL" id="RKF06972.1"/>
    </source>
</evidence>
<dbReference type="EMBL" id="QFWV02000005">
    <property type="protein sequence ID" value="RKF06972.1"/>
    <property type="molecule type" value="Genomic_DNA"/>
</dbReference>
<proteinExistence type="predicted"/>
<gene>
    <name evidence="1" type="ORF">DEM25_009035</name>
</gene>
<dbReference type="PROSITE" id="PS51257">
    <property type="entry name" value="PROKAR_LIPOPROTEIN"/>
    <property type="match status" value="1"/>
</dbReference>
<dbReference type="Proteomes" id="UP000246132">
    <property type="component" value="Unassembled WGS sequence"/>
</dbReference>
<evidence type="ECO:0008006" key="3">
    <source>
        <dbReference type="Google" id="ProtNLM"/>
    </source>
</evidence>
<comment type="caution">
    <text evidence="1">The sequence shown here is derived from an EMBL/GenBank/DDBJ whole genome shotgun (WGS) entry which is preliminary data.</text>
</comment>
<reference evidence="1 2" key="1">
    <citation type="journal article" date="2018" name="Int. J. Syst. Bacteriol.">
        <title>Oceaniradius stylonemae gen. nov., sp. nov., isolated from a red alga, Stylonema cornu-cervi.</title>
        <authorList>
            <person name="Jeong S."/>
        </authorList>
    </citation>
    <scope>NUCLEOTIDE SEQUENCE [LARGE SCALE GENOMIC DNA]</scope>
    <source>
        <strain evidence="1 2">StC1</strain>
    </source>
</reference>
<evidence type="ECO:0000313" key="2">
    <source>
        <dbReference type="Proteomes" id="UP000246132"/>
    </source>
</evidence>
<keyword evidence="2" id="KW-1185">Reference proteome</keyword>
<dbReference type="OrthoDB" id="8446614at2"/>
<name>A0A3A8A9G9_9HYPH</name>
<organism evidence="1 2">
    <name type="scientific">Oceaniradius stylonematis</name>
    <dbReference type="NCBI Taxonomy" id="2184161"/>
    <lineage>
        <taxon>Bacteria</taxon>
        <taxon>Pseudomonadati</taxon>
        <taxon>Pseudomonadota</taxon>
        <taxon>Alphaproteobacteria</taxon>
        <taxon>Hyphomicrobiales</taxon>
        <taxon>Ahrensiaceae</taxon>
        <taxon>Oceaniradius</taxon>
    </lineage>
</organism>
<dbReference type="AlphaFoldDB" id="A0A3A8A9G9"/>
<sequence length="192" mass="20317">MGIGTCRAGLDGKSAVRTIRSLAAIGMLAALAACQSGGPSEVLDVSSNDEAFTEADLRAYCPRVTLLEGTAYLRTYTDGNEGNPDEVVHQAVISDVTRTCRYRNGQLFMTVAAAGRVVNGPKGAPGSLNLPVRVAIRAGENLPYSQLGRIDVAMGGGATQFIFRDDQIVLPEPETRNLQVIVGFDEGPYDTP</sequence>
<dbReference type="RefSeq" id="WP_109766697.1">
    <property type="nucleotide sequence ID" value="NZ_CP159474.1"/>
</dbReference>
<accession>A0A3A8A9G9</accession>